<evidence type="ECO:0000259" key="3">
    <source>
        <dbReference type="Pfam" id="PF13581"/>
    </source>
</evidence>
<dbReference type="CDD" id="cd16936">
    <property type="entry name" value="HATPase_RsbW-like"/>
    <property type="match status" value="1"/>
</dbReference>
<dbReference type="GO" id="GO:0004674">
    <property type="term" value="F:protein serine/threonine kinase activity"/>
    <property type="evidence" value="ECO:0007669"/>
    <property type="project" value="UniProtKB-KW"/>
</dbReference>
<accession>A0AAU2JJL5</accession>
<sequence>MLTTPGSPVHPVRAASAFPDPSVSTDPFVSPRPSEAVAPAPAPAAPAPCAVRSFVHWVSDPVAAHVPRVRARVRAALESWQVPCGMADVLLLAVTELAGNVVRHAGCGRMRVRLTWGGGWLRLEVADQGAALPYLPSPRAEVDGDSERGRGLLIVQLLAAELGGQLAVVADEFGKSVRVCIPSA</sequence>
<reference evidence="4" key="1">
    <citation type="submission" date="2022-10" db="EMBL/GenBank/DDBJ databases">
        <title>The complete genomes of actinobacterial strains from the NBC collection.</title>
        <authorList>
            <person name="Joergensen T.S."/>
            <person name="Alvarez Arevalo M."/>
            <person name="Sterndorff E.B."/>
            <person name="Faurdal D."/>
            <person name="Vuksanovic O."/>
            <person name="Mourched A.-S."/>
            <person name="Charusanti P."/>
            <person name="Shaw S."/>
            <person name="Blin K."/>
            <person name="Weber T."/>
        </authorList>
    </citation>
    <scope>NUCLEOTIDE SEQUENCE</scope>
    <source>
        <strain evidence="4">NBC_00049</strain>
    </source>
</reference>
<evidence type="ECO:0000313" key="4">
    <source>
        <dbReference type="EMBL" id="WTU71981.1"/>
    </source>
</evidence>
<proteinExistence type="predicted"/>
<dbReference type="Gene3D" id="3.30.565.10">
    <property type="entry name" value="Histidine kinase-like ATPase, C-terminal domain"/>
    <property type="match status" value="1"/>
</dbReference>
<dbReference type="PANTHER" id="PTHR35526:SF3">
    <property type="entry name" value="ANTI-SIGMA-F FACTOR RSBW"/>
    <property type="match status" value="1"/>
</dbReference>
<dbReference type="PANTHER" id="PTHR35526">
    <property type="entry name" value="ANTI-SIGMA-F FACTOR RSBW-RELATED"/>
    <property type="match status" value="1"/>
</dbReference>
<dbReference type="EMBL" id="CP108264">
    <property type="protein sequence ID" value="WTU71981.1"/>
    <property type="molecule type" value="Genomic_DNA"/>
</dbReference>
<gene>
    <name evidence="4" type="ORF">OG327_00775</name>
</gene>
<keyword evidence="4" id="KW-0067">ATP-binding</keyword>
<keyword evidence="1" id="KW-0808">Transferase</keyword>
<feature type="compositionally biased region" description="Low complexity" evidence="2">
    <location>
        <begin position="29"/>
        <end position="39"/>
    </location>
</feature>
<keyword evidence="4" id="KW-0547">Nucleotide-binding</keyword>
<name>A0AAU2JJL5_9ACTN</name>
<keyword evidence="1" id="KW-0723">Serine/threonine-protein kinase</keyword>
<dbReference type="InterPro" id="IPR050267">
    <property type="entry name" value="Anti-sigma-factor_SerPK"/>
</dbReference>
<dbReference type="SUPFAM" id="SSF55874">
    <property type="entry name" value="ATPase domain of HSP90 chaperone/DNA topoisomerase II/histidine kinase"/>
    <property type="match status" value="1"/>
</dbReference>
<protein>
    <submittedName>
        <fullName evidence="4">ATP-binding protein</fullName>
    </submittedName>
</protein>
<dbReference type="AlphaFoldDB" id="A0AAU2JJL5"/>
<organism evidence="4">
    <name type="scientific">Streptomyces sp. NBC_00049</name>
    <dbReference type="NCBI Taxonomy" id="2903617"/>
    <lineage>
        <taxon>Bacteria</taxon>
        <taxon>Bacillati</taxon>
        <taxon>Actinomycetota</taxon>
        <taxon>Actinomycetes</taxon>
        <taxon>Kitasatosporales</taxon>
        <taxon>Streptomycetaceae</taxon>
        <taxon>Streptomyces</taxon>
    </lineage>
</organism>
<evidence type="ECO:0000256" key="2">
    <source>
        <dbReference type="SAM" id="MobiDB-lite"/>
    </source>
</evidence>
<feature type="domain" description="Histidine kinase/HSP90-like ATPase" evidence="3">
    <location>
        <begin position="64"/>
        <end position="162"/>
    </location>
</feature>
<dbReference type="InterPro" id="IPR003594">
    <property type="entry name" value="HATPase_dom"/>
</dbReference>
<dbReference type="InterPro" id="IPR036890">
    <property type="entry name" value="HATPase_C_sf"/>
</dbReference>
<dbReference type="Pfam" id="PF13581">
    <property type="entry name" value="HATPase_c_2"/>
    <property type="match status" value="1"/>
</dbReference>
<keyword evidence="1" id="KW-0418">Kinase</keyword>
<evidence type="ECO:0000256" key="1">
    <source>
        <dbReference type="ARBA" id="ARBA00022527"/>
    </source>
</evidence>
<feature type="region of interest" description="Disordered" evidence="2">
    <location>
        <begin position="1"/>
        <end position="42"/>
    </location>
</feature>
<dbReference type="GO" id="GO:0005524">
    <property type="term" value="F:ATP binding"/>
    <property type="evidence" value="ECO:0007669"/>
    <property type="project" value="UniProtKB-KW"/>
</dbReference>